<dbReference type="GO" id="GO:0016491">
    <property type="term" value="F:oxidoreductase activity"/>
    <property type="evidence" value="ECO:0007669"/>
    <property type="project" value="InterPro"/>
</dbReference>
<dbReference type="RefSeq" id="WP_073178610.1">
    <property type="nucleotide sequence ID" value="NZ_FQWL01000002.1"/>
</dbReference>
<evidence type="ECO:0000313" key="3">
    <source>
        <dbReference type="Proteomes" id="UP000184532"/>
    </source>
</evidence>
<dbReference type="EMBL" id="FQWL01000002">
    <property type="protein sequence ID" value="SHG57602.1"/>
    <property type="molecule type" value="Genomic_DNA"/>
</dbReference>
<dbReference type="PANTHER" id="PTHR30543:SF21">
    <property type="entry name" value="NAD(P)H-DEPENDENT FMN REDUCTASE LOT6"/>
    <property type="match status" value="1"/>
</dbReference>
<keyword evidence="3" id="KW-1185">Reference proteome</keyword>
<reference evidence="3" key="1">
    <citation type="submission" date="2016-11" db="EMBL/GenBank/DDBJ databases">
        <authorList>
            <person name="Varghese N."/>
            <person name="Submissions S."/>
        </authorList>
    </citation>
    <scope>NUCLEOTIDE SEQUENCE [LARGE SCALE GENOMIC DNA]</scope>
    <source>
        <strain evidence="3">DSM 22638</strain>
    </source>
</reference>
<dbReference type="InterPro" id="IPR005025">
    <property type="entry name" value="FMN_Rdtase-like_dom"/>
</dbReference>
<name>A0A1M5KXL4_9FLAO</name>
<dbReference type="SUPFAM" id="SSF52218">
    <property type="entry name" value="Flavoproteins"/>
    <property type="match status" value="1"/>
</dbReference>
<dbReference type="GO" id="GO:0010181">
    <property type="term" value="F:FMN binding"/>
    <property type="evidence" value="ECO:0007669"/>
    <property type="project" value="TreeGrafter"/>
</dbReference>
<dbReference type="STRING" id="570519.SAMN04488116_1845"/>
<proteinExistence type="predicted"/>
<dbReference type="Proteomes" id="UP000184532">
    <property type="component" value="Unassembled WGS sequence"/>
</dbReference>
<sequence>MKKILAFTGSNSKNSINEKLMSTALNTIPSEQIERIVLSEVDLPIFSLQEEQKGFPESLKELFKQFSQADGFIISSPEHNGLPTAFLKNIIDWMSRIDQKFFGEKPVLLLSTSPGRNGGASNLKVLEQLLPIWGGNLTGTFALGSFSHSFDQDSMQITDAKQAIKLEKSVQNFLQILHS</sequence>
<dbReference type="Gene3D" id="3.40.50.360">
    <property type="match status" value="1"/>
</dbReference>
<dbReference type="PANTHER" id="PTHR30543">
    <property type="entry name" value="CHROMATE REDUCTASE"/>
    <property type="match status" value="1"/>
</dbReference>
<gene>
    <name evidence="2" type="ORF">SAMN04488116_1845</name>
</gene>
<dbReference type="Pfam" id="PF03358">
    <property type="entry name" value="FMN_red"/>
    <property type="match status" value="1"/>
</dbReference>
<evidence type="ECO:0000313" key="2">
    <source>
        <dbReference type="EMBL" id="SHG57602.1"/>
    </source>
</evidence>
<dbReference type="AlphaFoldDB" id="A0A1M5KXL4"/>
<organism evidence="2 3">
    <name type="scientific">Flagellimonas flava</name>
    <dbReference type="NCBI Taxonomy" id="570519"/>
    <lineage>
        <taxon>Bacteria</taxon>
        <taxon>Pseudomonadati</taxon>
        <taxon>Bacteroidota</taxon>
        <taxon>Flavobacteriia</taxon>
        <taxon>Flavobacteriales</taxon>
        <taxon>Flavobacteriaceae</taxon>
        <taxon>Flagellimonas</taxon>
    </lineage>
</organism>
<dbReference type="GO" id="GO:0005829">
    <property type="term" value="C:cytosol"/>
    <property type="evidence" value="ECO:0007669"/>
    <property type="project" value="TreeGrafter"/>
</dbReference>
<accession>A0A1M5KXL4</accession>
<protein>
    <submittedName>
        <fullName evidence="2">NAD(P)H-dependent FMN reductase</fullName>
    </submittedName>
</protein>
<dbReference type="OrthoDB" id="5767802at2"/>
<feature type="domain" description="NADPH-dependent FMN reductase-like" evidence="1">
    <location>
        <begin position="3"/>
        <end position="137"/>
    </location>
</feature>
<dbReference type="InterPro" id="IPR029039">
    <property type="entry name" value="Flavoprotein-like_sf"/>
</dbReference>
<evidence type="ECO:0000259" key="1">
    <source>
        <dbReference type="Pfam" id="PF03358"/>
    </source>
</evidence>
<dbReference type="InterPro" id="IPR050712">
    <property type="entry name" value="NAD(P)H-dep_reductase"/>
</dbReference>